<keyword evidence="2" id="KW-1185">Reference proteome</keyword>
<evidence type="ECO:0000313" key="2">
    <source>
        <dbReference type="Proteomes" id="UP000245916"/>
    </source>
</evidence>
<sequence>MSRVRAPILRQAVATVPWSALKELIWKDYSQSPKTMLELKPSEPRYRIMKIRFLLRLLEFERVQISV</sequence>
<name>A0A2U2J3X1_9SPHN</name>
<accession>A0A2U2J3X1</accession>
<comment type="caution">
    <text evidence="1">The sequence shown here is derived from an EMBL/GenBank/DDBJ whole genome shotgun (WGS) entry which is preliminary data.</text>
</comment>
<organism evidence="1 2">
    <name type="scientific">Allosphingosinicella humi</name>
    <dbReference type="NCBI Taxonomy" id="2068657"/>
    <lineage>
        <taxon>Bacteria</taxon>
        <taxon>Pseudomonadati</taxon>
        <taxon>Pseudomonadota</taxon>
        <taxon>Alphaproteobacteria</taxon>
        <taxon>Sphingomonadales</taxon>
        <taxon>Sphingomonadaceae</taxon>
        <taxon>Allosphingosinicella</taxon>
    </lineage>
</organism>
<reference evidence="1 2" key="1">
    <citation type="submission" date="2018-05" db="EMBL/GenBank/DDBJ databases">
        <title>Genome of Sphingosinicella humi QZX222.</title>
        <authorList>
            <person name="Qiao Z."/>
            <person name="Wang G."/>
        </authorList>
    </citation>
    <scope>NUCLEOTIDE SEQUENCE [LARGE SCALE GENOMIC DNA]</scope>
    <source>
        <strain evidence="1 2">QZX222</strain>
    </source>
</reference>
<gene>
    <name evidence="1" type="ORF">DF286_09340</name>
</gene>
<dbReference type="AlphaFoldDB" id="A0A2U2J3X1"/>
<protein>
    <submittedName>
        <fullName evidence="1">Uncharacterized protein</fullName>
    </submittedName>
</protein>
<proteinExistence type="predicted"/>
<dbReference type="Proteomes" id="UP000245916">
    <property type="component" value="Unassembled WGS sequence"/>
</dbReference>
<dbReference type="EMBL" id="QFFF01000001">
    <property type="protein sequence ID" value="PWG03049.1"/>
    <property type="molecule type" value="Genomic_DNA"/>
</dbReference>
<evidence type="ECO:0000313" key="1">
    <source>
        <dbReference type="EMBL" id="PWG03049.1"/>
    </source>
</evidence>